<comment type="caution">
    <text evidence="18">The sequence shown here is derived from an EMBL/GenBank/DDBJ whole genome shotgun (WGS) entry which is preliminary data.</text>
</comment>
<evidence type="ECO:0000256" key="5">
    <source>
        <dbReference type="ARBA" id="ARBA00022801"/>
    </source>
</evidence>
<keyword evidence="9" id="KW-0238">DNA-binding</keyword>
<dbReference type="SUPFAM" id="SSF52540">
    <property type="entry name" value="P-loop containing nucleoside triphosphate hydrolases"/>
    <property type="match status" value="1"/>
</dbReference>
<dbReference type="InterPro" id="IPR038726">
    <property type="entry name" value="PDDEXK_AddAB-type"/>
</dbReference>
<evidence type="ECO:0000256" key="12">
    <source>
        <dbReference type="ARBA" id="ARBA00034617"/>
    </source>
</evidence>
<evidence type="ECO:0000256" key="14">
    <source>
        <dbReference type="ARBA" id="ARBA00048988"/>
    </source>
</evidence>
<evidence type="ECO:0000256" key="3">
    <source>
        <dbReference type="ARBA" id="ARBA00022741"/>
    </source>
</evidence>
<dbReference type="AlphaFoldDB" id="A0A1G1Z7E9"/>
<dbReference type="InterPro" id="IPR027417">
    <property type="entry name" value="P-loop_NTPase"/>
</dbReference>
<comment type="similarity">
    <text evidence="1">Belongs to the helicase family. UvrD subfamily.</text>
</comment>
<evidence type="ECO:0000256" key="15">
    <source>
        <dbReference type="PROSITE-ProRule" id="PRU00560"/>
    </source>
</evidence>
<evidence type="ECO:0000256" key="10">
    <source>
        <dbReference type="ARBA" id="ARBA00023204"/>
    </source>
</evidence>
<dbReference type="Gene3D" id="3.90.320.10">
    <property type="match status" value="1"/>
</dbReference>
<dbReference type="GO" id="GO:0004527">
    <property type="term" value="F:exonuclease activity"/>
    <property type="evidence" value="ECO:0007669"/>
    <property type="project" value="UniProtKB-KW"/>
</dbReference>
<reference evidence="18 19" key="1">
    <citation type="journal article" date="2016" name="Nat. Commun.">
        <title>Thousands of microbial genomes shed light on interconnected biogeochemical processes in an aquifer system.</title>
        <authorList>
            <person name="Anantharaman K."/>
            <person name="Brown C.T."/>
            <person name="Hug L.A."/>
            <person name="Sharon I."/>
            <person name="Castelle C.J."/>
            <person name="Probst A.J."/>
            <person name="Thomas B.C."/>
            <person name="Singh A."/>
            <person name="Wilkins M.J."/>
            <person name="Karaoz U."/>
            <person name="Brodie E.L."/>
            <person name="Williams K.H."/>
            <person name="Hubbard S.S."/>
            <person name="Banfield J.F."/>
        </authorList>
    </citation>
    <scope>NUCLEOTIDE SEQUENCE [LARGE SCALE GENOMIC DNA]</scope>
</reference>
<feature type="domain" description="UvrD-like helicase C-terminal" evidence="17">
    <location>
        <begin position="324"/>
        <end position="595"/>
    </location>
</feature>
<keyword evidence="3 15" id="KW-0547">Nucleotide-binding</keyword>
<evidence type="ECO:0000256" key="7">
    <source>
        <dbReference type="ARBA" id="ARBA00022839"/>
    </source>
</evidence>
<protein>
    <recommendedName>
        <fullName evidence="13">DNA 3'-5' helicase</fullName>
        <ecNumber evidence="13">5.6.2.4</ecNumber>
    </recommendedName>
</protein>
<dbReference type="PROSITE" id="PS51217">
    <property type="entry name" value="UVRD_HELICASE_CTER"/>
    <property type="match status" value="1"/>
</dbReference>
<dbReference type="EC" id="5.6.2.4" evidence="13"/>
<evidence type="ECO:0000259" key="16">
    <source>
        <dbReference type="PROSITE" id="PS51198"/>
    </source>
</evidence>
<name>A0A1G1Z7E9_9BACT</name>
<dbReference type="STRING" id="1797690.A3B23_02830"/>
<feature type="domain" description="UvrD-like helicase ATP-binding" evidence="16">
    <location>
        <begin position="9"/>
        <end position="329"/>
    </location>
</feature>
<evidence type="ECO:0000256" key="11">
    <source>
        <dbReference type="ARBA" id="ARBA00023235"/>
    </source>
</evidence>
<dbReference type="GO" id="GO:0003677">
    <property type="term" value="F:DNA binding"/>
    <property type="evidence" value="ECO:0007669"/>
    <property type="project" value="UniProtKB-KW"/>
</dbReference>
<keyword evidence="2" id="KW-0540">Nuclease</keyword>
<dbReference type="Pfam" id="PF12705">
    <property type="entry name" value="PDDEXK_1"/>
    <property type="match status" value="1"/>
</dbReference>
<evidence type="ECO:0000259" key="17">
    <source>
        <dbReference type="PROSITE" id="PS51217"/>
    </source>
</evidence>
<comment type="catalytic activity">
    <reaction evidence="14">
        <text>ATP + H2O = ADP + phosphate + H(+)</text>
        <dbReference type="Rhea" id="RHEA:13065"/>
        <dbReference type="ChEBI" id="CHEBI:15377"/>
        <dbReference type="ChEBI" id="CHEBI:15378"/>
        <dbReference type="ChEBI" id="CHEBI:30616"/>
        <dbReference type="ChEBI" id="CHEBI:43474"/>
        <dbReference type="ChEBI" id="CHEBI:456216"/>
        <dbReference type="EC" id="5.6.2.4"/>
    </reaction>
</comment>
<sequence>MNTFDQAYKALNLAQREAVDAVEGPVMVVAGPGTGKTQILSLRIANILKKTDTLPGNVLALTFTESGASAMRRRLVDLIGTPAYAVTISTFHGFCNDIIKDYPEEFPRIIGAESITEIDQLNILEGILKKQTLKHLKPFGNPLYYLKKIAGAINEAKREGVSPEDLQAIVKNEKKEFYARPDLYHTKGAHKGKMKGEHQTAEKDLERNEELVKIYKAYEAELQKRHIYDFTDMLMEAMRELSTNKELLLILQEQYQYILVDEHQDTNNVQNKIVELLGNFHANPNIFVVGDEKQAIYRFQGASIENFLHFQRLYPKAKLVVLEENYRSTQKILDSAHSVLPGKKKLRSVDVGEGMPITLYPLGSPDSEAYFVAQDIKKRIESGTKPEDVAVLYRDNRDAAIFMQAFETAGVQYSLESEEDALSDRDIRKLILLLRAVDVFGSDRELVEAMHVDFLGLDPLDLYRLVESAGRLRTTFYDEVRKSDKEPIKVFYAKFSTWATLSKNRSLLEFLKILARESGFVNHLLARPDKVEKMARFNAFFEEVKQLVEKHRNYGLKELVEYLDALEAHNIAIKKAGTVAVPNRVRLMTAHKSKGQEFEHVYIVNAHDGHWGNRRSRGGLNLPSTVYSLSGRALERNSNEDERRLFYVALTRARKTVTITYSRLGATKREQLPAQFVGEVLPELIEEQDASGHEQAFADNRHLAFINESKANYDIRDKALVRELFTRNGLSVTALNNYLDCPWKYFYQNLLRIPAAPEKTQMYGIAVHEAFKAFFDAFDWLASPKRSREGGSIAGGASAVPPKKFLIDKFEYALERQPMEKGDFKESLAKGRASLAGYYDFYKDTWTRTVFTEFSIRGIQLTPEIMLTGKIDKIEIVETYPMGAKSLYGVNVIDYKTSKPKTLGQIEGTTKDSEGNIKRQLVFYNLLLNEYEGGKRFKMLSGEIDFVEPVTKGKYKKEKLTVELKEIEALKTEILRVSSEILDLTFWDMYCEKEDCEWCALRKAMS</sequence>
<dbReference type="Pfam" id="PF00580">
    <property type="entry name" value="UvrD-helicase"/>
    <property type="match status" value="1"/>
</dbReference>
<evidence type="ECO:0000313" key="19">
    <source>
        <dbReference type="Proteomes" id="UP000178744"/>
    </source>
</evidence>
<dbReference type="GO" id="GO:0043138">
    <property type="term" value="F:3'-5' DNA helicase activity"/>
    <property type="evidence" value="ECO:0007669"/>
    <property type="project" value="UniProtKB-EC"/>
</dbReference>
<proteinExistence type="inferred from homology"/>
<keyword evidence="5 15" id="KW-0378">Hydrolase</keyword>
<organism evidence="18 19">
    <name type="scientific">Candidatus Colwellbacteria bacterium RIFCSPLOWO2_01_FULL_48_10</name>
    <dbReference type="NCBI Taxonomy" id="1797690"/>
    <lineage>
        <taxon>Bacteria</taxon>
        <taxon>Candidatus Colwelliibacteriota</taxon>
    </lineage>
</organism>
<dbReference type="Pfam" id="PF13361">
    <property type="entry name" value="UvrD_C"/>
    <property type="match status" value="2"/>
</dbReference>
<dbReference type="InterPro" id="IPR014017">
    <property type="entry name" value="DNA_helicase_UvrD-like_C"/>
</dbReference>
<dbReference type="PROSITE" id="PS51198">
    <property type="entry name" value="UVRD_HELICASE_ATP_BIND"/>
    <property type="match status" value="1"/>
</dbReference>
<evidence type="ECO:0000256" key="2">
    <source>
        <dbReference type="ARBA" id="ARBA00022722"/>
    </source>
</evidence>
<dbReference type="CDD" id="cd17932">
    <property type="entry name" value="DEXQc_UvrD"/>
    <property type="match status" value="1"/>
</dbReference>
<keyword evidence="7" id="KW-0269">Exonuclease</keyword>
<dbReference type="GO" id="GO:0000725">
    <property type="term" value="P:recombinational repair"/>
    <property type="evidence" value="ECO:0007669"/>
    <property type="project" value="TreeGrafter"/>
</dbReference>
<keyword evidence="11" id="KW-0413">Isomerase</keyword>
<dbReference type="InterPro" id="IPR013986">
    <property type="entry name" value="DExx_box_DNA_helicase_dom_sf"/>
</dbReference>
<dbReference type="InterPro" id="IPR000212">
    <property type="entry name" value="DNA_helicase_UvrD/REP"/>
</dbReference>
<dbReference type="GO" id="GO:0005524">
    <property type="term" value="F:ATP binding"/>
    <property type="evidence" value="ECO:0007669"/>
    <property type="project" value="UniProtKB-UniRule"/>
</dbReference>
<evidence type="ECO:0000256" key="4">
    <source>
        <dbReference type="ARBA" id="ARBA00022763"/>
    </source>
</evidence>
<dbReference type="Proteomes" id="UP000178744">
    <property type="component" value="Unassembled WGS sequence"/>
</dbReference>
<feature type="binding site" evidence="15">
    <location>
        <begin position="30"/>
        <end position="37"/>
    </location>
    <ligand>
        <name>ATP</name>
        <dbReference type="ChEBI" id="CHEBI:30616"/>
    </ligand>
</feature>
<evidence type="ECO:0000256" key="1">
    <source>
        <dbReference type="ARBA" id="ARBA00009922"/>
    </source>
</evidence>
<gene>
    <name evidence="18" type="ORF">A3B23_02830</name>
</gene>
<evidence type="ECO:0000256" key="13">
    <source>
        <dbReference type="ARBA" id="ARBA00034808"/>
    </source>
</evidence>
<comment type="catalytic activity">
    <reaction evidence="12">
        <text>Couples ATP hydrolysis with the unwinding of duplex DNA by translocating in the 3'-5' direction.</text>
        <dbReference type="EC" id="5.6.2.4"/>
    </reaction>
</comment>
<keyword evidence="4" id="KW-0227">DNA damage</keyword>
<dbReference type="InterPro" id="IPR011604">
    <property type="entry name" value="PDDEXK-like_dom_sf"/>
</dbReference>
<dbReference type="InterPro" id="IPR014016">
    <property type="entry name" value="UvrD-like_ATP-bd"/>
</dbReference>
<dbReference type="PANTHER" id="PTHR11070:SF2">
    <property type="entry name" value="ATP-DEPENDENT DNA HELICASE SRS2"/>
    <property type="match status" value="1"/>
</dbReference>
<dbReference type="Gene3D" id="3.40.50.300">
    <property type="entry name" value="P-loop containing nucleotide triphosphate hydrolases"/>
    <property type="match status" value="2"/>
</dbReference>
<evidence type="ECO:0000256" key="9">
    <source>
        <dbReference type="ARBA" id="ARBA00023125"/>
    </source>
</evidence>
<keyword evidence="6 15" id="KW-0347">Helicase</keyword>
<evidence type="ECO:0000256" key="6">
    <source>
        <dbReference type="ARBA" id="ARBA00022806"/>
    </source>
</evidence>
<dbReference type="EMBL" id="MHIY01000015">
    <property type="protein sequence ID" value="OGY59800.1"/>
    <property type="molecule type" value="Genomic_DNA"/>
</dbReference>
<dbReference type="Gene3D" id="1.10.10.160">
    <property type="match status" value="1"/>
</dbReference>
<keyword evidence="8 15" id="KW-0067">ATP-binding</keyword>
<dbReference type="PANTHER" id="PTHR11070">
    <property type="entry name" value="UVRD / RECB / PCRA DNA HELICASE FAMILY MEMBER"/>
    <property type="match status" value="1"/>
</dbReference>
<evidence type="ECO:0000313" key="18">
    <source>
        <dbReference type="EMBL" id="OGY59800.1"/>
    </source>
</evidence>
<dbReference type="Gene3D" id="1.10.486.10">
    <property type="entry name" value="PCRA, domain 4"/>
    <property type="match status" value="1"/>
</dbReference>
<keyword evidence="10" id="KW-0234">DNA repair</keyword>
<accession>A0A1G1Z7E9</accession>
<evidence type="ECO:0000256" key="8">
    <source>
        <dbReference type="ARBA" id="ARBA00022840"/>
    </source>
</evidence>